<evidence type="ECO:0008006" key="3">
    <source>
        <dbReference type="Google" id="ProtNLM"/>
    </source>
</evidence>
<keyword evidence="2" id="KW-1185">Reference proteome</keyword>
<evidence type="ECO:0000313" key="1">
    <source>
        <dbReference type="EMBL" id="MBU8542199.1"/>
    </source>
</evidence>
<sequence>MQIQVNTPDGAGGEDLTARVEQAVVEAVARFSEQITRIEVHLSDANAEKGGEDKRCMIEARPTGRAPVAITHQAATVPMALRGGLNKLTRKLDSVLAARTDHKGAASVRDNDPGQ</sequence>
<evidence type="ECO:0000313" key="2">
    <source>
        <dbReference type="Proteomes" id="UP000689967"/>
    </source>
</evidence>
<comment type="caution">
    <text evidence="1">The sequence shown here is derived from an EMBL/GenBank/DDBJ whole genome shotgun (WGS) entry which is preliminary data.</text>
</comment>
<gene>
    <name evidence="1" type="ORF">JJQ90_00695</name>
</gene>
<dbReference type="EMBL" id="JAERQM010000001">
    <property type="protein sequence ID" value="MBU8542199.1"/>
    <property type="molecule type" value="Genomic_DNA"/>
</dbReference>
<proteinExistence type="predicted"/>
<accession>A0ABS6H0M0</accession>
<name>A0ABS6H0M0_9PROT</name>
<dbReference type="Proteomes" id="UP000689967">
    <property type="component" value="Unassembled WGS sequence"/>
</dbReference>
<organism evidence="1 2">
    <name type="scientific">Falsiroseomonas oleicola</name>
    <dbReference type="NCBI Taxonomy" id="2801474"/>
    <lineage>
        <taxon>Bacteria</taxon>
        <taxon>Pseudomonadati</taxon>
        <taxon>Pseudomonadota</taxon>
        <taxon>Alphaproteobacteria</taxon>
        <taxon>Acetobacterales</taxon>
        <taxon>Roseomonadaceae</taxon>
        <taxon>Falsiroseomonas</taxon>
    </lineage>
</organism>
<protein>
    <recommendedName>
        <fullName evidence="3">HPF/RaiA family ribosome-associated protein</fullName>
    </recommendedName>
</protein>
<dbReference type="RefSeq" id="WP_216872556.1">
    <property type="nucleotide sequence ID" value="NZ_JAERQM010000001.1"/>
</dbReference>
<reference evidence="1 2" key="1">
    <citation type="submission" date="2021-01" db="EMBL/GenBank/DDBJ databases">
        <title>Roseomonas sp. nov, a bacterium isolated from an oil production mixture in Yumen Oilfield.</title>
        <authorList>
            <person name="Wu D."/>
        </authorList>
    </citation>
    <scope>NUCLEOTIDE SEQUENCE [LARGE SCALE GENOMIC DNA]</scope>
    <source>
        <strain evidence="1 2">ROY-5-3</strain>
    </source>
</reference>